<sequence>MTTFKSMPVTEHKPVLVIKLGGSLLQKLTSAFYKELAQKTQSGQRVVIVHGGGPAINKQLEERSVSTTSVNGLRVTSPQAMEIVQSTLAGLVNPSLVHELTSAGIRAVGLNGFDDQMLTCTYLDQDVYGCVGEIQTVQTELIQTLMQGGFVPVLSCIGRTKEGMALNVNADTVAAKTALALQAEALLLVTDTEGIKLDGKTQNLLTPEAIKQSISSGDIYGGMIPKVHAAFDCLEAGVASVHIVGESLQGTQISQEVKVH</sequence>
<dbReference type="Pfam" id="PF00696">
    <property type="entry name" value="AA_kinase"/>
    <property type="match status" value="1"/>
</dbReference>
<keyword evidence="12" id="KW-1185">Reference proteome</keyword>
<reference evidence="11 12" key="1">
    <citation type="submission" date="2015-01" db="EMBL/GenBank/DDBJ databases">
        <title>Jeotgalibacillus campisalis genome sequencing.</title>
        <authorList>
            <person name="Goh K.M."/>
            <person name="Chan K.-G."/>
            <person name="Yaakop A.S."/>
            <person name="Ee R."/>
            <person name="Gan H.M."/>
            <person name="Chan C.S."/>
        </authorList>
    </citation>
    <scope>NUCLEOTIDE SEQUENCE [LARGE SCALE GENOMIC DNA]</scope>
    <source>
        <strain evidence="11 12">SF-57</strain>
    </source>
</reference>
<feature type="binding site" evidence="9">
    <location>
        <position position="167"/>
    </location>
    <ligand>
        <name>substrate</name>
    </ligand>
</feature>
<evidence type="ECO:0000256" key="5">
    <source>
        <dbReference type="ARBA" id="ARBA00022741"/>
    </source>
</evidence>
<evidence type="ECO:0000256" key="9">
    <source>
        <dbReference type="HAMAP-Rule" id="MF_00082"/>
    </source>
</evidence>
<evidence type="ECO:0000256" key="4">
    <source>
        <dbReference type="ARBA" id="ARBA00022679"/>
    </source>
</evidence>
<dbReference type="InterPro" id="IPR001057">
    <property type="entry name" value="Glu/AcGlu_kinase"/>
</dbReference>
<dbReference type="PIRSF" id="PIRSF000728">
    <property type="entry name" value="NAGK"/>
    <property type="match status" value="1"/>
</dbReference>
<evidence type="ECO:0000256" key="6">
    <source>
        <dbReference type="ARBA" id="ARBA00022777"/>
    </source>
</evidence>
<evidence type="ECO:0000313" key="11">
    <source>
        <dbReference type="EMBL" id="KIL52829.1"/>
    </source>
</evidence>
<keyword evidence="3 9" id="KW-0028">Amino-acid biosynthesis</keyword>
<comment type="subcellular location">
    <subcellularLocation>
        <location evidence="9">Cytoplasm</location>
    </subcellularLocation>
</comment>
<dbReference type="CDD" id="cd04238">
    <property type="entry name" value="AAK_NAGK-like"/>
    <property type="match status" value="1"/>
</dbReference>
<evidence type="ECO:0000256" key="3">
    <source>
        <dbReference type="ARBA" id="ARBA00022605"/>
    </source>
</evidence>
<evidence type="ECO:0000256" key="8">
    <source>
        <dbReference type="ARBA" id="ARBA00048141"/>
    </source>
</evidence>
<dbReference type="EC" id="2.7.2.8" evidence="9"/>
<dbReference type="PRINTS" id="PR00474">
    <property type="entry name" value="GLU5KINASE"/>
</dbReference>
<dbReference type="GO" id="GO:0003991">
    <property type="term" value="F:acetylglutamate kinase activity"/>
    <property type="evidence" value="ECO:0007669"/>
    <property type="project" value="UniProtKB-UniRule"/>
</dbReference>
<keyword evidence="9" id="KW-0963">Cytoplasm</keyword>
<keyword evidence="6 9" id="KW-0418">Kinase</keyword>
<comment type="catalytic activity">
    <reaction evidence="8 9">
        <text>N-acetyl-L-glutamate + ATP = N-acetyl-L-glutamyl 5-phosphate + ADP</text>
        <dbReference type="Rhea" id="RHEA:14629"/>
        <dbReference type="ChEBI" id="CHEBI:30616"/>
        <dbReference type="ChEBI" id="CHEBI:44337"/>
        <dbReference type="ChEBI" id="CHEBI:57936"/>
        <dbReference type="ChEBI" id="CHEBI:456216"/>
        <dbReference type="EC" id="2.7.2.8"/>
    </reaction>
</comment>
<keyword evidence="2 9" id="KW-0055">Arginine biosynthesis</keyword>
<evidence type="ECO:0000256" key="7">
    <source>
        <dbReference type="ARBA" id="ARBA00022840"/>
    </source>
</evidence>
<evidence type="ECO:0000313" key="12">
    <source>
        <dbReference type="Proteomes" id="UP000031972"/>
    </source>
</evidence>
<evidence type="ECO:0000256" key="1">
    <source>
        <dbReference type="ARBA" id="ARBA00004828"/>
    </source>
</evidence>
<keyword evidence="4 9" id="KW-0808">Transferase</keyword>
<accession>A0A0C2SFX1</accession>
<feature type="site" description="Transition state stabilizer" evidence="9">
    <location>
        <position position="226"/>
    </location>
</feature>
<dbReference type="InterPro" id="IPR004662">
    <property type="entry name" value="AcgluKinase_fam"/>
</dbReference>
<dbReference type="UniPathway" id="UPA00068">
    <property type="reaction ID" value="UER00107"/>
</dbReference>
<dbReference type="RefSeq" id="WP_041053617.1">
    <property type="nucleotide sequence ID" value="NZ_JXRR01000001.1"/>
</dbReference>
<keyword evidence="5 9" id="KW-0547">Nucleotide-binding</keyword>
<comment type="pathway">
    <text evidence="1 9">Amino-acid biosynthesis; L-arginine biosynthesis; N(2)-acetyl-L-ornithine from L-glutamate: step 2/4.</text>
</comment>
<dbReference type="HAMAP" id="MF_00082">
    <property type="entry name" value="ArgB"/>
    <property type="match status" value="1"/>
</dbReference>
<protein>
    <recommendedName>
        <fullName evidence="9">Acetylglutamate kinase</fullName>
        <ecNumber evidence="9">2.7.2.8</ecNumber>
    </recommendedName>
    <alternativeName>
        <fullName evidence="9">N-acetyl-L-glutamate 5-phosphotransferase</fullName>
    </alternativeName>
    <alternativeName>
        <fullName evidence="9">NAG kinase</fullName>
        <shortName evidence="9">NAGK</shortName>
    </alternativeName>
</protein>
<dbReference type="Proteomes" id="UP000031972">
    <property type="component" value="Unassembled WGS sequence"/>
</dbReference>
<dbReference type="GO" id="GO:0005737">
    <property type="term" value="C:cytoplasm"/>
    <property type="evidence" value="ECO:0007669"/>
    <property type="project" value="UniProtKB-SubCell"/>
</dbReference>
<comment type="caution">
    <text evidence="11">The sequence shown here is derived from an EMBL/GenBank/DDBJ whole genome shotgun (WGS) entry which is preliminary data.</text>
</comment>
<dbReference type="OrthoDB" id="9803155at2"/>
<dbReference type="GO" id="GO:0005524">
    <property type="term" value="F:ATP binding"/>
    <property type="evidence" value="ECO:0007669"/>
    <property type="project" value="UniProtKB-UniRule"/>
</dbReference>
<comment type="similarity">
    <text evidence="9">Belongs to the acetylglutamate kinase family. ArgB subfamily.</text>
</comment>
<dbReference type="GO" id="GO:0042450">
    <property type="term" value="P:L-arginine biosynthetic process via ornithine"/>
    <property type="evidence" value="ECO:0007669"/>
    <property type="project" value="UniProtKB-UniRule"/>
</dbReference>
<dbReference type="PATRIC" id="fig|220754.4.peg.161"/>
<dbReference type="InterPro" id="IPR036393">
    <property type="entry name" value="AceGlu_kinase-like_sf"/>
</dbReference>
<dbReference type="EMBL" id="JXRR01000001">
    <property type="protein sequence ID" value="KIL52829.1"/>
    <property type="molecule type" value="Genomic_DNA"/>
</dbReference>
<feature type="domain" description="Aspartate/glutamate/uridylate kinase" evidence="10">
    <location>
        <begin position="15"/>
        <end position="244"/>
    </location>
</feature>
<evidence type="ECO:0000256" key="2">
    <source>
        <dbReference type="ARBA" id="ARBA00022571"/>
    </source>
</evidence>
<name>A0A0C2SFX1_9BACL</name>
<proteinExistence type="inferred from homology"/>
<feature type="binding site" evidence="9">
    <location>
        <begin position="52"/>
        <end position="53"/>
    </location>
    <ligand>
        <name>substrate</name>
    </ligand>
</feature>
<feature type="site" description="Transition state stabilizer" evidence="9">
    <location>
        <position position="19"/>
    </location>
</feature>
<dbReference type="InterPro" id="IPR001048">
    <property type="entry name" value="Asp/Glu/Uridylate_kinase"/>
</dbReference>
<feature type="binding site" evidence="9">
    <location>
        <position position="74"/>
    </location>
    <ligand>
        <name>substrate</name>
    </ligand>
</feature>
<dbReference type="PANTHER" id="PTHR23342:SF0">
    <property type="entry name" value="N-ACETYLGLUTAMATE SYNTHASE, MITOCHONDRIAL"/>
    <property type="match status" value="1"/>
</dbReference>
<dbReference type="NCBIfam" id="TIGR00761">
    <property type="entry name" value="argB"/>
    <property type="match status" value="1"/>
</dbReference>
<dbReference type="Gene3D" id="3.40.1160.10">
    <property type="entry name" value="Acetylglutamate kinase-like"/>
    <property type="match status" value="1"/>
</dbReference>
<gene>
    <name evidence="9" type="primary">argB</name>
    <name evidence="11" type="ORF">KR50_01580</name>
</gene>
<dbReference type="PANTHER" id="PTHR23342">
    <property type="entry name" value="N-ACETYLGLUTAMATE SYNTHASE"/>
    <property type="match status" value="1"/>
</dbReference>
<evidence type="ECO:0000259" key="10">
    <source>
        <dbReference type="Pfam" id="PF00696"/>
    </source>
</evidence>
<dbReference type="InterPro" id="IPR037528">
    <property type="entry name" value="ArgB"/>
</dbReference>
<dbReference type="AlphaFoldDB" id="A0A0C2SFX1"/>
<organism evidence="11 12">
    <name type="scientific">Jeotgalibacillus campisalis</name>
    <dbReference type="NCBI Taxonomy" id="220754"/>
    <lineage>
        <taxon>Bacteria</taxon>
        <taxon>Bacillati</taxon>
        <taxon>Bacillota</taxon>
        <taxon>Bacilli</taxon>
        <taxon>Bacillales</taxon>
        <taxon>Caryophanaceae</taxon>
        <taxon>Jeotgalibacillus</taxon>
    </lineage>
</organism>
<keyword evidence="7 9" id="KW-0067">ATP-binding</keyword>
<comment type="function">
    <text evidence="9">Catalyzes the ATP-dependent phosphorylation of N-acetyl-L-glutamate.</text>
</comment>
<dbReference type="SUPFAM" id="SSF53633">
    <property type="entry name" value="Carbamate kinase-like"/>
    <property type="match status" value="1"/>
</dbReference>